<organism evidence="1 2">
    <name type="scientific">Acaulospora colombiana</name>
    <dbReference type="NCBI Taxonomy" id="27376"/>
    <lineage>
        <taxon>Eukaryota</taxon>
        <taxon>Fungi</taxon>
        <taxon>Fungi incertae sedis</taxon>
        <taxon>Mucoromycota</taxon>
        <taxon>Glomeromycotina</taxon>
        <taxon>Glomeromycetes</taxon>
        <taxon>Diversisporales</taxon>
        <taxon>Acaulosporaceae</taxon>
        <taxon>Acaulospora</taxon>
    </lineage>
</organism>
<gene>
    <name evidence="1" type="ORF">ACOLOM_LOCUS345</name>
</gene>
<evidence type="ECO:0000313" key="1">
    <source>
        <dbReference type="EMBL" id="CAG8442852.1"/>
    </source>
</evidence>
<protein>
    <submittedName>
        <fullName evidence="1">12656_t:CDS:1</fullName>
    </submittedName>
</protein>
<dbReference type="EMBL" id="CAJVPT010000322">
    <property type="protein sequence ID" value="CAG8442852.1"/>
    <property type="molecule type" value="Genomic_DNA"/>
</dbReference>
<dbReference type="Proteomes" id="UP000789525">
    <property type="component" value="Unassembled WGS sequence"/>
</dbReference>
<accession>A0ACA9JYS4</accession>
<evidence type="ECO:0000313" key="2">
    <source>
        <dbReference type="Proteomes" id="UP000789525"/>
    </source>
</evidence>
<proteinExistence type="predicted"/>
<sequence length="1917" mass="222835">MQIIVVIHGRELVSSVAYKKNSLCCFSLKSTIVVYSHMEKEQDSSLPALNCQETNPILSSDGCEGDEVPNDDEYMDTDHESVDNQENIKCDLCESIPGLYRLLDLCKDEGTNGLVDKIIISKEHIKKLCNEIVLNSYRSISKIRFEQLNTRRIYLIGCYGRNALIAKLLLKKGFIDQSIYESLLIPHGSSAVNGKRPVPILRPGIYLQKMDDEHSKFMVIHWSEEGCYKDSASSYLKKNMINLHRYLTKITNHQICLMDESDLEDFDWQIFGKDAEVHDEDGSDDSTDDSIVYNFEVKKSQEQKENFELFPGFDLPFSRLVHPDDDHTLNPLIVESVSNQTFLTREMVPATKNIERNHQSFESIGKLQEYFRQKLEIQKCALKFDRFRMTLDKLKIIVKDIMKLPKLFEPYEAELQSLNKIKTENKQKVRNEVQADMKLIERYVQHLLKKAYRYKKNLVHDVFFDEERNFNNLVKKYTLEEENRGLMDYIWKRNETAKDIINSVKEEARKTPDNEFLYQLFELEDESIVAKFLEKYEHWKKFTFVYKERQIIQSIEQEAVKSRDKSNDIEYEREVRNIERKHINEICGQLESIYLTGDLLTILDVERTEHRYNVYKPISFRLFREIEIPRPEQLCLTIFSTQLSQADALEMNKNELFVPQPMINSYDRNPGVSVEIDPETYDFKYVAQFDRKFLLLLWNKTTRKLEIYFDIITRLQKVLKEQITLKKLNPSENFMVAVNEPKGLIAIYDNIRGAFSDSYALHSPRKLNAYSFDEERTNLHLQHRNILLQQWYNNDIPEIAHFFFIKNTEDICFVERNGRARVYNFINDSFKPGIAQIPINTSRIMSTPDGTCFVAFVKERKDVKDSREPNKNSDGDSEITPTEDNPDSSEESSSNDEDEIMETEESDSAAKPDQQQDSNTEVVHGYVFFSEKFSQDASKIIEIPFENPSIELFQFSSFEMRQIHLTTIDQHNGSFQSAIIKITHAKTKYRFERQSVEKTLGRMKIEARDLFTVLGQNTKFSKDVHVGDSLIVGNEKHQVSEIISDSRLRITKPLAKSLNYGKWQDFAIEPKTKVNGLLDAYSMVFTKYAISSPIGRMDDPLTLTVVMELASVNRSGINKYEVKFQRYIEKLFEKFKKDTKKPLGHLKNFRIHCATIESITELENEYTEYQFGDWIIELFCLIPLQIAITRDNEFIPLRDGVYSPEVERSALDDGFGLIGSVTKSISFGWYESIFEYFSSLKVKVISSMGEQSCGLASIERSPQEETFLQLLNAALSNLVIFKSQFAVSRDISSMFQRFQDGTNYFGDDPDIFQARFCIVIKDVAKCDRNDIVEEFHSKFAKIVDKEEEDNFITKLYRNKMTIFPWPVFTESSFYTSIKQFKIKLDEQESQYENARMFVEKIKETLITMRTLELRKLLKDAISFGYEQKDDDPFLDSEVSREDPSSDQTIKCLMGRDDGIPIPDHDVLLSDTFAHVEKSVKLMPDTGLVLLKDKGDFIEISSDLREYFEKHVYPRGSVPDSEWIVHLDNFFKLIINRRTRRLQEWFTKNTSRFPKDHNELPCEENHSIHRCENEVCPIECPIANCRERCESNDHFHALKKDMIHFCGNEHQCPKECEENGICKIVTEPTAIVKEEAEYVSKDPTVCEGPGGGKKEGVLEHINANISPFPLRKKDYISHRVFWERTKFQDPYSKDDREEFKKCDHECADEKHHKIDEFSGKEPTKSYCTQEIFHPTLDHTSKPSTGIGYISTDGHQVNRVVCSMPLHLAHSNIIFESQFSCENPTTNVGDFHIVFVVDRSGSMSSSDCSPHGNNFKTSCIQKSHNNRLGAVYEAIYTFMETRRNSRKATRAGQMSVDRDTTSLILFDYTAVVAFENRNLSNSDELLQIMLGYHPKGDNYYHEGIKKASEVIQTYYDPLR</sequence>
<name>A0ACA9JYS4_9GLOM</name>
<comment type="caution">
    <text evidence="1">The sequence shown here is derived from an EMBL/GenBank/DDBJ whole genome shotgun (WGS) entry which is preliminary data.</text>
</comment>
<reference evidence="1" key="1">
    <citation type="submission" date="2021-06" db="EMBL/GenBank/DDBJ databases">
        <authorList>
            <person name="Kallberg Y."/>
            <person name="Tangrot J."/>
            <person name="Rosling A."/>
        </authorList>
    </citation>
    <scope>NUCLEOTIDE SEQUENCE</scope>
    <source>
        <strain evidence="1">CL356</strain>
    </source>
</reference>
<keyword evidence="2" id="KW-1185">Reference proteome</keyword>